<keyword evidence="1" id="KW-0472">Membrane</keyword>
<evidence type="ECO:0000313" key="4">
    <source>
        <dbReference type="Proteomes" id="UP000777265"/>
    </source>
</evidence>
<feature type="transmembrane region" description="Helical" evidence="1">
    <location>
        <begin position="198"/>
        <end position="227"/>
    </location>
</feature>
<name>A0A971M570_9BACT</name>
<sequence length="649" mass="69224">MAINVSGTKNTGEKVPGKSLRAVIVFATAVAMAAFQIYTAGVRPFPGVIQRVVHLVFVMVLVFLMYPFKSKSDDAEETKVPVENRPLSIIDILLVLVSIFIGAYVFIEYEALSFRTGMPNLLDSFTSLVGILLVLEATRRMIGWPFVIICLVGFAYVGLGQYLPSFMAHTGFTFEETINFNFFSTEGVLGLPLGVSSTTIACFIIFGAFLSVSGAGSLFIDMGLALFGRFRGGPAKAAILGCCLFGMITGSQVAAVAAVGVFTIPLMIRSGYQPMTAASITALAGTGGMLVPPVMGAVAFIIPDMIGGSYWDVCRAELIPGLFFYVTVYMLVELQAAKLGLKGLPKSDLPQIGKLLVERGYMILPIVVLLFAIAVMKMSPVKAGFWSIVCTVLVSYIRPATRMTFKKIVTAFEKGAKGCLIVAVCCASAGLITGVISMTGMGERFSDILIMLSGGSLLPLLFLTMIASLVIGLPLPPVTCYLILAVIAAPALIKAGVTPMAAHLFVFFFGALGNISPPAAPTSFTAAGLAGTDPMKTTNITFVYCLPAFFVPYLYVFRNELLLMGAPLSIVAVIITSFLGISCMAVAFNGFLLKNTKMFERFMFLVTGIALIYPNWMVNLAGFIMAGILVLTQLLSVKRQAAVAAVKID</sequence>
<dbReference type="Pfam" id="PF06808">
    <property type="entry name" value="DctM"/>
    <property type="match status" value="1"/>
</dbReference>
<keyword evidence="1" id="KW-0812">Transmembrane</keyword>
<feature type="transmembrane region" description="Helical" evidence="1">
    <location>
        <begin position="87"/>
        <end position="107"/>
    </location>
</feature>
<organism evidence="3 4">
    <name type="scientific">Syntrophorhabdus aromaticivorans</name>
    <dbReference type="NCBI Taxonomy" id="328301"/>
    <lineage>
        <taxon>Bacteria</taxon>
        <taxon>Pseudomonadati</taxon>
        <taxon>Thermodesulfobacteriota</taxon>
        <taxon>Syntrophorhabdia</taxon>
        <taxon>Syntrophorhabdales</taxon>
        <taxon>Syntrophorhabdaceae</taxon>
        <taxon>Syntrophorhabdus</taxon>
    </lineage>
</organism>
<feature type="transmembrane region" description="Helical" evidence="1">
    <location>
        <begin position="360"/>
        <end position="376"/>
    </location>
</feature>
<evidence type="ECO:0000256" key="1">
    <source>
        <dbReference type="SAM" id="Phobius"/>
    </source>
</evidence>
<dbReference type="AlphaFoldDB" id="A0A971M570"/>
<dbReference type="NCBIfam" id="TIGR02123">
    <property type="entry name" value="TRAP_fused"/>
    <property type="match status" value="1"/>
</dbReference>
<feature type="transmembrane region" description="Helical" evidence="1">
    <location>
        <begin position="322"/>
        <end position="340"/>
    </location>
</feature>
<feature type="domain" description="TRAP C4-dicarboxylate transport system permease DctM subunit" evidence="2">
    <location>
        <begin position="129"/>
        <end position="564"/>
    </location>
</feature>
<feature type="transmembrane region" description="Helical" evidence="1">
    <location>
        <begin position="20"/>
        <end position="42"/>
    </location>
</feature>
<feature type="transmembrane region" description="Helical" evidence="1">
    <location>
        <begin position="383"/>
        <end position="400"/>
    </location>
</feature>
<accession>A0A971M570</accession>
<feature type="transmembrane region" description="Helical" evidence="1">
    <location>
        <begin position="119"/>
        <end position="135"/>
    </location>
</feature>
<dbReference type="EMBL" id="JAAYEE010000148">
    <property type="protein sequence ID" value="NLW35617.1"/>
    <property type="molecule type" value="Genomic_DNA"/>
</dbReference>
<proteinExistence type="predicted"/>
<evidence type="ECO:0000259" key="2">
    <source>
        <dbReference type="Pfam" id="PF06808"/>
    </source>
</evidence>
<gene>
    <name evidence="3" type="ORF">GXY80_09090</name>
</gene>
<dbReference type="Proteomes" id="UP000777265">
    <property type="component" value="Unassembled WGS sequence"/>
</dbReference>
<feature type="transmembrane region" description="Helical" evidence="1">
    <location>
        <begin position="280"/>
        <end position="302"/>
    </location>
</feature>
<comment type="caution">
    <text evidence="3">The sequence shown here is derived from an EMBL/GenBank/DDBJ whole genome shotgun (WGS) entry which is preliminary data.</text>
</comment>
<feature type="transmembrane region" description="Helical" evidence="1">
    <location>
        <begin position="142"/>
        <end position="163"/>
    </location>
</feature>
<protein>
    <submittedName>
        <fullName evidence="3">TRAP transporter fused permease subunit</fullName>
    </submittedName>
</protein>
<feature type="transmembrane region" description="Helical" evidence="1">
    <location>
        <begin position="500"/>
        <end position="520"/>
    </location>
</feature>
<evidence type="ECO:0000313" key="3">
    <source>
        <dbReference type="EMBL" id="NLW35617.1"/>
    </source>
</evidence>
<feature type="transmembrane region" description="Helical" evidence="1">
    <location>
        <begin position="420"/>
        <end position="441"/>
    </location>
</feature>
<feature type="transmembrane region" description="Helical" evidence="1">
    <location>
        <begin position="48"/>
        <end position="66"/>
    </location>
</feature>
<dbReference type="InterPro" id="IPR011853">
    <property type="entry name" value="TRAP_DctM-Dct_fused"/>
</dbReference>
<feature type="transmembrane region" description="Helical" evidence="1">
    <location>
        <begin position="604"/>
        <end position="631"/>
    </location>
</feature>
<feature type="transmembrane region" description="Helical" evidence="1">
    <location>
        <begin position="540"/>
        <end position="556"/>
    </location>
</feature>
<feature type="transmembrane region" description="Helical" evidence="1">
    <location>
        <begin position="568"/>
        <end position="592"/>
    </location>
</feature>
<dbReference type="InterPro" id="IPR010656">
    <property type="entry name" value="DctM"/>
</dbReference>
<dbReference type="PANTHER" id="PTHR43849">
    <property type="entry name" value="BLL3936 PROTEIN"/>
    <property type="match status" value="1"/>
</dbReference>
<feature type="transmembrane region" description="Helical" evidence="1">
    <location>
        <begin position="239"/>
        <end position="268"/>
    </location>
</feature>
<dbReference type="PANTHER" id="PTHR43849:SF2">
    <property type="entry name" value="BLL3936 PROTEIN"/>
    <property type="match status" value="1"/>
</dbReference>
<feature type="transmembrane region" description="Helical" evidence="1">
    <location>
        <begin position="448"/>
        <end position="469"/>
    </location>
</feature>
<feature type="transmembrane region" description="Helical" evidence="1">
    <location>
        <begin position="475"/>
        <end position="493"/>
    </location>
</feature>
<keyword evidence="1" id="KW-1133">Transmembrane helix</keyword>
<reference evidence="3" key="1">
    <citation type="journal article" date="2020" name="Biotechnol. Biofuels">
        <title>New insights from the biogas microbiome by comprehensive genome-resolved metagenomics of nearly 1600 species originating from multiple anaerobic digesters.</title>
        <authorList>
            <person name="Campanaro S."/>
            <person name="Treu L."/>
            <person name="Rodriguez-R L.M."/>
            <person name="Kovalovszki A."/>
            <person name="Ziels R.M."/>
            <person name="Maus I."/>
            <person name="Zhu X."/>
            <person name="Kougias P.G."/>
            <person name="Basile A."/>
            <person name="Luo G."/>
            <person name="Schluter A."/>
            <person name="Konstantinidis K.T."/>
            <person name="Angelidaki I."/>
        </authorList>
    </citation>
    <scope>NUCLEOTIDE SEQUENCE</scope>
    <source>
        <strain evidence="3">AS06rmzACSIP_7</strain>
    </source>
</reference>
<reference evidence="3" key="2">
    <citation type="submission" date="2020-01" db="EMBL/GenBank/DDBJ databases">
        <authorList>
            <person name="Campanaro S."/>
        </authorList>
    </citation>
    <scope>NUCLEOTIDE SEQUENCE</scope>
    <source>
        <strain evidence="3">AS06rmzACSIP_7</strain>
    </source>
</reference>